<keyword evidence="2" id="KW-1185">Reference proteome</keyword>
<organism evidence="1 2">
    <name type="scientific">Streptomyces phage Daudau</name>
    <dbReference type="NCBI Taxonomy" id="2041206"/>
    <lineage>
        <taxon>Viruses</taxon>
        <taxon>Duplodnaviria</taxon>
        <taxon>Heunggongvirae</taxon>
        <taxon>Uroviricota</taxon>
        <taxon>Caudoviricetes</taxon>
        <taxon>Arquatrovirinae</taxon>
        <taxon>Caelumvirus</taxon>
        <taxon>Caelumvirus daudau</taxon>
    </lineage>
</organism>
<evidence type="ECO:0000313" key="2">
    <source>
        <dbReference type="Proteomes" id="UP000229313"/>
    </source>
</evidence>
<name>A0A291LH11_9CAUD</name>
<evidence type="ECO:0000313" key="1">
    <source>
        <dbReference type="EMBL" id="ATI18702.1"/>
    </source>
</evidence>
<sequence length="74" mass="7723">MPAVSPTAYAEAMTNNDDDLTFALQIAGAELADTPPAPDSPLGRLRLFADAHPDVKLDAGHVRQALAGTLGRKP</sequence>
<dbReference type="Proteomes" id="UP000229313">
    <property type="component" value="Segment"/>
</dbReference>
<gene>
    <name evidence="1" type="ORF">SEA_DAUDAU_1</name>
</gene>
<proteinExistence type="predicted"/>
<reference evidence="1 2" key="1">
    <citation type="submission" date="2017-08" db="EMBL/GenBank/DDBJ databases">
        <authorList>
            <person name="Li A."/>
            <person name="King A.R."/>
            <person name="Webb M.E."/>
            <person name="Bhuiyan S."/>
            <person name="Layton S.R."/>
            <person name="Kim T."/>
            <person name="Hughes L.E."/>
            <person name="Garlena R.A."/>
            <person name="Russell D.A."/>
            <person name="Pope W.H."/>
            <person name="Jacobs-Sera D."/>
            <person name="Hendrix R.W."/>
            <person name="Hatfull G.F."/>
        </authorList>
    </citation>
    <scope>NUCLEOTIDE SEQUENCE [LARGE SCALE GENOMIC DNA]</scope>
</reference>
<dbReference type="EMBL" id="MF766045">
    <property type="protein sequence ID" value="ATI18702.1"/>
    <property type="molecule type" value="Genomic_DNA"/>
</dbReference>
<accession>A0A291LH11</accession>
<protein>
    <submittedName>
        <fullName evidence="1">Uncharacterized protein</fullName>
    </submittedName>
</protein>